<feature type="signal peptide" evidence="1">
    <location>
        <begin position="1"/>
        <end position="20"/>
    </location>
</feature>
<organism evidence="2">
    <name type="scientific">uncultured Rubrobacteraceae bacterium</name>
    <dbReference type="NCBI Taxonomy" id="349277"/>
    <lineage>
        <taxon>Bacteria</taxon>
        <taxon>Bacillati</taxon>
        <taxon>Actinomycetota</taxon>
        <taxon>Rubrobacteria</taxon>
        <taxon>Rubrobacterales</taxon>
        <taxon>Rubrobacteraceae</taxon>
        <taxon>environmental samples</taxon>
    </lineage>
</organism>
<accession>A0A6J4QZF3</accession>
<dbReference type="EMBL" id="CADCVE010000062">
    <property type="protein sequence ID" value="CAA9458137.1"/>
    <property type="molecule type" value="Genomic_DNA"/>
</dbReference>
<evidence type="ECO:0000313" key="2">
    <source>
        <dbReference type="EMBL" id="CAA9458137.1"/>
    </source>
</evidence>
<evidence type="ECO:0008006" key="3">
    <source>
        <dbReference type="Google" id="ProtNLM"/>
    </source>
</evidence>
<proteinExistence type="predicted"/>
<dbReference type="AlphaFoldDB" id="A0A6J4QZF3"/>
<sequence>MTLSLTVIPVLLVAVVSRQAAPRHSAVVVAEAVAVGKASLPVAARASPLRIAS</sequence>
<feature type="chain" id="PRO_5026836150" description="Secreted protein" evidence="1">
    <location>
        <begin position="21"/>
        <end position="53"/>
    </location>
</feature>
<evidence type="ECO:0000256" key="1">
    <source>
        <dbReference type="SAM" id="SignalP"/>
    </source>
</evidence>
<keyword evidence="1" id="KW-0732">Signal</keyword>
<reference evidence="2" key="1">
    <citation type="submission" date="2020-02" db="EMBL/GenBank/DDBJ databases">
        <authorList>
            <person name="Meier V. D."/>
        </authorList>
    </citation>
    <scope>NUCLEOTIDE SEQUENCE</scope>
    <source>
        <strain evidence="2">AVDCRST_MAG28</strain>
    </source>
</reference>
<name>A0A6J4QZF3_9ACTN</name>
<gene>
    <name evidence="2" type="ORF">AVDCRST_MAG28-2799</name>
</gene>
<protein>
    <recommendedName>
        <fullName evidence="3">Secreted protein</fullName>
    </recommendedName>
</protein>